<proteinExistence type="predicted"/>
<protein>
    <recommendedName>
        <fullName evidence="6">Bulb-type lectin domain-containing protein</fullName>
    </recommendedName>
</protein>
<accession>A0A1W0WSL7</accession>
<organism evidence="4 5">
    <name type="scientific">Hypsibius exemplaris</name>
    <name type="common">Freshwater tardigrade</name>
    <dbReference type="NCBI Taxonomy" id="2072580"/>
    <lineage>
        <taxon>Eukaryota</taxon>
        <taxon>Metazoa</taxon>
        <taxon>Ecdysozoa</taxon>
        <taxon>Tardigrada</taxon>
        <taxon>Eutardigrada</taxon>
        <taxon>Parachela</taxon>
        <taxon>Hypsibioidea</taxon>
        <taxon>Hypsibiidae</taxon>
        <taxon>Hypsibius</taxon>
    </lineage>
</organism>
<feature type="signal peptide" evidence="1">
    <location>
        <begin position="1"/>
        <end position="23"/>
    </location>
</feature>
<reference evidence="5" key="1">
    <citation type="submission" date="2017-01" db="EMBL/GenBank/DDBJ databases">
        <title>Comparative genomics of anhydrobiosis in the tardigrade Hypsibius dujardini.</title>
        <authorList>
            <person name="Yoshida Y."/>
            <person name="Koutsovoulos G."/>
            <person name="Laetsch D."/>
            <person name="Stevens L."/>
            <person name="Kumar S."/>
            <person name="Horikawa D."/>
            <person name="Ishino K."/>
            <person name="Komine S."/>
            <person name="Tomita M."/>
            <person name="Blaxter M."/>
            <person name="Arakawa K."/>
        </authorList>
    </citation>
    <scope>NUCLEOTIDE SEQUENCE [LARGE SCALE GENOMIC DNA]</scope>
    <source>
        <strain evidence="5">Z151</strain>
    </source>
</reference>
<sequence>MTVYYRIASFLWLIAALTGGASAGCCQSDFSTCGSPHASCLTGSYAPDSLYFCQSGDEPVLIRACSKGECREIEGGNDVCRSKSELVGPTELDSIESEGSMPRGRIVWSNNNLTKLLLQEDGNLVLYRVDSYYKEVATWASGSNSFVVKPVSVSVLGNGEVALLNQAGEIVWKLGTAGKKNAGASLCVKDNGVICLAHNSTCIWASSGGDIGLRPNKQCKAYEWSKATDTDQKGKYRCVLLSGDLDQASAVRSTTVEVCGLTDPAVLVNLVDFNGQDWAVGCIFIKGKYVNKRNTASREDCSELCTANKSCSAYNFFVSKKICVLRLAELTPDDALMADEKSHPKGSLICVGKVSLQTPFRSVQSLQNYSYGKLSGSRSWTNGRGSDVVLYEEVPAANGWIYNRHGLSSFEWISALKMIANSVAVRALQDSSSEGACADLRVAQRLKPFTRPRQMPKK</sequence>
<feature type="domain" description="Bulb-type lectin" evidence="2">
    <location>
        <begin position="92"/>
        <end position="209"/>
    </location>
</feature>
<dbReference type="SUPFAM" id="SSF51110">
    <property type="entry name" value="alpha-D-mannose-specific plant lectins"/>
    <property type="match status" value="1"/>
</dbReference>
<dbReference type="Pfam" id="PF00024">
    <property type="entry name" value="PAN_1"/>
    <property type="match status" value="1"/>
</dbReference>
<evidence type="ECO:0000313" key="5">
    <source>
        <dbReference type="Proteomes" id="UP000192578"/>
    </source>
</evidence>
<evidence type="ECO:0000313" key="4">
    <source>
        <dbReference type="EMBL" id="OQV18143.1"/>
    </source>
</evidence>
<feature type="domain" description="Apple" evidence="3">
    <location>
        <begin position="282"/>
        <end position="350"/>
    </location>
</feature>
<name>A0A1W0WSL7_HYPEX</name>
<dbReference type="PROSITE" id="PS51257">
    <property type="entry name" value="PROKAR_LIPOPROTEIN"/>
    <property type="match status" value="1"/>
</dbReference>
<gene>
    <name evidence="4" type="ORF">BV898_07731</name>
</gene>
<evidence type="ECO:0000256" key="1">
    <source>
        <dbReference type="SAM" id="SignalP"/>
    </source>
</evidence>
<dbReference type="Proteomes" id="UP000192578">
    <property type="component" value="Unassembled WGS sequence"/>
</dbReference>
<dbReference type="InterPro" id="IPR001480">
    <property type="entry name" value="Bulb-type_lectin_dom"/>
</dbReference>
<dbReference type="AlphaFoldDB" id="A0A1W0WSL7"/>
<evidence type="ECO:0008006" key="6">
    <source>
        <dbReference type="Google" id="ProtNLM"/>
    </source>
</evidence>
<dbReference type="InterPro" id="IPR003609">
    <property type="entry name" value="Pan_app"/>
</dbReference>
<dbReference type="Gene3D" id="3.50.4.10">
    <property type="entry name" value="Hepatocyte Growth Factor"/>
    <property type="match status" value="1"/>
</dbReference>
<evidence type="ECO:0000259" key="2">
    <source>
        <dbReference type="PROSITE" id="PS50927"/>
    </source>
</evidence>
<keyword evidence="5" id="KW-1185">Reference proteome</keyword>
<dbReference type="InterPro" id="IPR036426">
    <property type="entry name" value="Bulb-type_lectin_dom_sf"/>
</dbReference>
<dbReference type="PROSITE" id="PS50948">
    <property type="entry name" value="PAN"/>
    <property type="match status" value="1"/>
</dbReference>
<dbReference type="Gene3D" id="2.90.10.30">
    <property type="match status" value="1"/>
</dbReference>
<evidence type="ECO:0000259" key="3">
    <source>
        <dbReference type="PROSITE" id="PS50948"/>
    </source>
</evidence>
<dbReference type="PROSITE" id="PS50927">
    <property type="entry name" value="BULB_LECTIN"/>
    <property type="match status" value="1"/>
</dbReference>
<keyword evidence="1" id="KW-0732">Signal</keyword>
<comment type="caution">
    <text evidence="4">The sequence shown here is derived from an EMBL/GenBank/DDBJ whole genome shotgun (WGS) entry which is preliminary data.</text>
</comment>
<feature type="chain" id="PRO_5012732176" description="Bulb-type lectin domain-containing protein" evidence="1">
    <location>
        <begin position="24"/>
        <end position="458"/>
    </location>
</feature>
<dbReference type="EMBL" id="MTYJ01000052">
    <property type="protein sequence ID" value="OQV18143.1"/>
    <property type="molecule type" value="Genomic_DNA"/>
</dbReference>